<evidence type="ECO:0000313" key="3">
    <source>
        <dbReference type="Proteomes" id="UP000419138"/>
    </source>
</evidence>
<reference evidence="2 3" key="1">
    <citation type="submission" date="2019-05" db="EMBL/GenBank/DDBJ databases">
        <title>Comparative genomics and metabolomics analyses of clavulanic acid producing Streptomyces species provides insight into specialized metabolism and evolution of beta-lactam biosynthetic gene clusters.</title>
        <authorList>
            <person name="Moore M.A."/>
            <person name="Cruz-Morales P."/>
            <person name="Barona Gomez F."/>
            <person name="Kapil T."/>
        </authorList>
    </citation>
    <scope>NUCLEOTIDE SEQUENCE [LARGE SCALE GENOMIC DNA]</scope>
    <source>
        <strain evidence="2 3">NRRL 5741</strain>
    </source>
</reference>
<feature type="signal peptide" evidence="1">
    <location>
        <begin position="1"/>
        <end position="23"/>
    </location>
</feature>
<evidence type="ECO:0000313" key="2">
    <source>
        <dbReference type="EMBL" id="MQS99821.1"/>
    </source>
</evidence>
<evidence type="ECO:0008006" key="4">
    <source>
        <dbReference type="Google" id="ProtNLM"/>
    </source>
</evidence>
<dbReference type="RefSeq" id="WP_153521363.1">
    <property type="nucleotide sequence ID" value="NZ_JBEPDZ010000006.1"/>
</dbReference>
<evidence type="ECO:0000256" key="1">
    <source>
        <dbReference type="SAM" id="SignalP"/>
    </source>
</evidence>
<dbReference type="EMBL" id="VCLA01000047">
    <property type="protein sequence ID" value="MQS99821.1"/>
    <property type="molecule type" value="Genomic_DNA"/>
</dbReference>
<name>A0A646KC38_STRJU</name>
<keyword evidence="1" id="KW-0732">Signal</keyword>
<dbReference type="OrthoDB" id="4322593at2"/>
<accession>A0A646KC38</accession>
<comment type="caution">
    <text evidence="2">The sequence shown here is derived from an EMBL/GenBank/DDBJ whole genome shotgun (WGS) entry which is preliminary data.</text>
</comment>
<organism evidence="2 3">
    <name type="scientific">Streptomyces jumonjinensis</name>
    <dbReference type="NCBI Taxonomy" id="1945"/>
    <lineage>
        <taxon>Bacteria</taxon>
        <taxon>Bacillati</taxon>
        <taxon>Actinomycetota</taxon>
        <taxon>Actinomycetes</taxon>
        <taxon>Kitasatosporales</taxon>
        <taxon>Streptomycetaceae</taxon>
        <taxon>Streptomyces</taxon>
    </lineage>
</organism>
<sequence>MNVFRTAAVTAATAVLTVASLSAATAAPAPAPAPEFLAAKELPASQTPWTASKVKEGVADDFCTGKIAPKSSSTYRTFRTELDTGAHQTVTVAATGAEAKALVGKLRSSVEDCLGKLKKEYPGLKGTSRYQGKVSVEEGAYVYSIDTADPKSGSDDIRLYSVGRDGKTVTVIGWGRLGDLDGTPLKGFKKTTRTAVAKLR</sequence>
<gene>
    <name evidence="2" type="ORF">FF041_06195</name>
</gene>
<feature type="chain" id="PRO_5039151408" description="Sensor domain-containing protein" evidence="1">
    <location>
        <begin position="24"/>
        <end position="200"/>
    </location>
</feature>
<protein>
    <recommendedName>
        <fullName evidence="4">Sensor domain-containing protein</fullName>
    </recommendedName>
</protein>
<dbReference type="AlphaFoldDB" id="A0A646KC38"/>
<dbReference type="Proteomes" id="UP000419138">
    <property type="component" value="Unassembled WGS sequence"/>
</dbReference>
<keyword evidence="3" id="KW-1185">Reference proteome</keyword>
<proteinExistence type="predicted"/>